<dbReference type="PANTHER" id="PTHR46270">
    <property type="entry name" value="ARMADILLO-TYPE FOLD-RELATED"/>
    <property type="match status" value="1"/>
</dbReference>
<dbReference type="InterPro" id="IPR011989">
    <property type="entry name" value="ARM-like"/>
</dbReference>
<dbReference type="Proteomes" id="UP001318040">
    <property type="component" value="Chromosome 2"/>
</dbReference>
<dbReference type="RefSeq" id="XP_032824626.1">
    <property type="nucleotide sequence ID" value="XM_032968735.1"/>
</dbReference>
<dbReference type="InterPro" id="IPR013761">
    <property type="entry name" value="SAM/pointed_sf"/>
</dbReference>
<dbReference type="KEGG" id="pmrn:116950727"/>
<accession>A0AAJ7TX58</accession>
<evidence type="ECO:0000313" key="2">
    <source>
        <dbReference type="RefSeq" id="XP_032824626.1"/>
    </source>
</evidence>
<dbReference type="SUPFAM" id="SSF47769">
    <property type="entry name" value="SAM/Pointed domain"/>
    <property type="match status" value="1"/>
</dbReference>
<proteinExistence type="predicted"/>
<dbReference type="PANTHER" id="PTHR46270:SF2">
    <property type="entry name" value="TIR DOMAIN-CONTAINING PROTEIN"/>
    <property type="match status" value="1"/>
</dbReference>
<keyword evidence="1" id="KW-1185">Reference proteome</keyword>
<dbReference type="SUPFAM" id="SSF48371">
    <property type="entry name" value="ARM repeat"/>
    <property type="match status" value="1"/>
</dbReference>
<evidence type="ECO:0000313" key="1">
    <source>
        <dbReference type="Proteomes" id="UP001318040"/>
    </source>
</evidence>
<dbReference type="Gene3D" id="1.25.10.10">
    <property type="entry name" value="Leucine-rich Repeat Variant"/>
    <property type="match status" value="1"/>
</dbReference>
<protein>
    <submittedName>
        <fullName evidence="2">Uncharacterized protein LOC116950727</fullName>
    </submittedName>
</protein>
<dbReference type="Gene3D" id="1.10.150.50">
    <property type="entry name" value="Transcription Factor, Ets-1"/>
    <property type="match status" value="1"/>
</dbReference>
<dbReference type="InterPro" id="IPR016024">
    <property type="entry name" value="ARM-type_fold"/>
</dbReference>
<reference evidence="2" key="1">
    <citation type="submission" date="2025-08" db="UniProtKB">
        <authorList>
            <consortium name="RefSeq"/>
        </authorList>
    </citation>
    <scope>IDENTIFICATION</scope>
    <source>
        <tissue evidence="2">Sperm</tissue>
    </source>
</reference>
<sequence length="255" mass="28333">MQELLKKDDVDVRMSALQVIALVLEESDCDPLGETNSTNELLQTIGKPTVYGRYKSAGGEILSLTEELLESLAMLSVCWPVRRKIYEAGAVAPLVQSLRQGRSVEKLHAVTTLSRLSREPGTCSKMRLEGQLHCPIWSTNQNQLRERAAGSWGSAVLRAVKSFISCCSSSRSTEVQARLAGVPKWQEGDVQAWLEESSLGAYCTNFTQIDGRILHTLLEIRQQAPEFFAMVAREVGGFHCLEDFLKFLDAVEKLD</sequence>
<name>A0AAJ7TX58_PETMA</name>
<dbReference type="AlphaFoldDB" id="A0AAJ7TX58"/>
<organism evidence="1 2">
    <name type="scientific">Petromyzon marinus</name>
    <name type="common">Sea lamprey</name>
    <dbReference type="NCBI Taxonomy" id="7757"/>
    <lineage>
        <taxon>Eukaryota</taxon>
        <taxon>Metazoa</taxon>
        <taxon>Chordata</taxon>
        <taxon>Craniata</taxon>
        <taxon>Vertebrata</taxon>
        <taxon>Cyclostomata</taxon>
        <taxon>Hyperoartia</taxon>
        <taxon>Petromyzontiformes</taxon>
        <taxon>Petromyzontidae</taxon>
        <taxon>Petromyzon</taxon>
    </lineage>
</organism>
<gene>
    <name evidence="2" type="primary">LOC116950727</name>
</gene>